<feature type="coiled-coil region" evidence="1">
    <location>
        <begin position="61"/>
        <end position="110"/>
    </location>
</feature>
<evidence type="ECO:0000313" key="2">
    <source>
        <dbReference type="Proteomes" id="UP000515140"/>
    </source>
</evidence>
<dbReference type="CTD" id="54516"/>
<accession>A0A6P5KCJ8</accession>
<keyword evidence="1" id="KW-0175">Coiled coil</keyword>
<sequence>MRSSLMLRAVRYLWARGALLRPPSRPVSSGSPQLEELFASGGAMRSFLERLAGPGVQGPELAMAAQRLREKEQELRETERLLEDENEDLRKLAEKEILSCQKELTKLKQKVLYF</sequence>
<name>A0A6P5KCJ8_PHACI</name>
<protein>
    <submittedName>
        <fullName evidence="3">Peptide chain release factor 1-like, mitochondrial isoform X5</fullName>
    </submittedName>
</protein>
<gene>
    <name evidence="3" type="primary">MTRF1L</name>
</gene>
<reference evidence="3" key="1">
    <citation type="submission" date="2025-08" db="UniProtKB">
        <authorList>
            <consortium name="RefSeq"/>
        </authorList>
    </citation>
    <scope>IDENTIFICATION</scope>
    <source>
        <tissue evidence="3">Spleen</tissue>
    </source>
</reference>
<dbReference type="RefSeq" id="XP_020842296.1">
    <property type="nucleotide sequence ID" value="XM_020986637.1"/>
</dbReference>
<dbReference type="Proteomes" id="UP000515140">
    <property type="component" value="Unplaced"/>
</dbReference>
<keyword evidence="2" id="KW-1185">Reference proteome</keyword>
<proteinExistence type="predicted"/>
<dbReference type="GeneID" id="110208566"/>
<evidence type="ECO:0000313" key="3">
    <source>
        <dbReference type="RefSeq" id="XP_020842296.1"/>
    </source>
</evidence>
<evidence type="ECO:0000256" key="1">
    <source>
        <dbReference type="SAM" id="Coils"/>
    </source>
</evidence>
<dbReference type="AlphaFoldDB" id="A0A6P5KCJ8"/>
<organism evidence="2 3">
    <name type="scientific">Phascolarctos cinereus</name>
    <name type="common">Koala</name>
    <dbReference type="NCBI Taxonomy" id="38626"/>
    <lineage>
        <taxon>Eukaryota</taxon>
        <taxon>Metazoa</taxon>
        <taxon>Chordata</taxon>
        <taxon>Craniata</taxon>
        <taxon>Vertebrata</taxon>
        <taxon>Euteleostomi</taxon>
        <taxon>Mammalia</taxon>
        <taxon>Metatheria</taxon>
        <taxon>Diprotodontia</taxon>
        <taxon>Phascolarctidae</taxon>
        <taxon>Phascolarctos</taxon>
    </lineage>
</organism>